<evidence type="ECO:0000313" key="2">
    <source>
        <dbReference type="Proteomes" id="UP001176940"/>
    </source>
</evidence>
<organism evidence="1 2">
    <name type="scientific">Ranitomeya imitator</name>
    <name type="common">mimic poison frog</name>
    <dbReference type="NCBI Taxonomy" id="111125"/>
    <lineage>
        <taxon>Eukaryota</taxon>
        <taxon>Metazoa</taxon>
        <taxon>Chordata</taxon>
        <taxon>Craniata</taxon>
        <taxon>Vertebrata</taxon>
        <taxon>Euteleostomi</taxon>
        <taxon>Amphibia</taxon>
        <taxon>Batrachia</taxon>
        <taxon>Anura</taxon>
        <taxon>Neobatrachia</taxon>
        <taxon>Hyloidea</taxon>
        <taxon>Dendrobatidae</taxon>
        <taxon>Dendrobatinae</taxon>
        <taxon>Ranitomeya</taxon>
    </lineage>
</organism>
<gene>
    <name evidence="1" type="ORF">RIMI_LOCUS15044537</name>
</gene>
<name>A0ABN9LZU0_9NEOB</name>
<comment type="caution">
    <text evidence="1">The sequence shown here is derived from an EMBL/GenBank/DDBJ whole genome shotgun (WGS) entry which is preliminary data.</text>
</comment>
<reference evidence="1" key="1">
    <citation type="submission" date="2023-07" db="EMBL/GenBank/DDBJ databases">
        <authorList>
            <person name="Stuckert A."/>
        </authorList>
    </citation>
    <scope>NUCLEOTIDE SEQUENCE</scope>
</reference>
<proteinExistence type="predicted"/>
<keyword evidence="2" id="KW-1185">Reference proteome</keyword>
<dbReference type="EMBL" id="CAUEEQ010039802">
    <property type="protein sequence ID" value="CAJ0955191.1"/>
    <property type="molecule type" value="Genomic_DNA"/>
</dbReference>
<accession>A0ABN9LZU0</accession>
<protein>
    <submittedName>
        <fullName evidence="1">Uncharacterized protein</fullName>
    </submittedName>
</protein>
<dbReference type="Proteomes" id="UP001176940">
    <property type="component" value="Unassembled WGS sequence"/>
</dbReference>
<evidence type="ECO:0000313" key="1">
    <source>
        <dbReference type="EMBL" id="CAJ0955191.1"/>
    </source>
</evidence>
<sequence length="87" mass="10525">MRAPHPMRVHLFINCNERYHVTRSTNRKKAAGTQRTRDCARSQTTPDRFHIWDKMMRKQMQEYLEVSWEMVKFMESDNAPVNPEEEL</sequence>